<dbReference type="PANTHER" id="PTHR45774:SF3">
    <property type="entry name" value="BTB (POZ) DOMAIN-CONTAINING 2B-RELATED"/>
    <property type="match status" value="1"/>
</dbReference>
<dbReference type="EMBL" id="JBICBT010000468">
    <property type="protein sequence ID" value="KAL3112545.1"/>
    <property type="molecule type" value="Genomic_DNA"/>
</dbReference>
<protein>
    <recommendedName>
        <fullName evidence="1">BTB domain-containing protein</fullName>
    </recommendedName>
</protein>
<evidence type="ECO:0000313" key="3">
    <source>
        <dbReference type="Proteomes" id="UP001620626"/>
    </source>
</evidence>
<dbReference type="Pfam" id="PF00651">
    <property type="entry name" value="BTB"/>
    <property type="match status" value="1"/>
</dbReference>
<dbReference type="AlphaFoldDB" id="A0ABD2LBE4"/>
<proteinExistence type="predicted"/>
<dbReference type="SMART" id="SM00225">
    <property type="entry name" value="BTB"/>
    <property type="match status" value="1"/>
</dbReference>
<gene>
    <name evidence="2" type="ORF">niasHT_018751</name>
</gene>
<dbReference type="Gene3D" id="3.30.710.10">
    <property type="entry name" value="Potassium Channel Kv1.1, Chain A"/>
    <property type="match status" value="1"/>
</dbReference>
<evidence type="ECO:0000259" key="1">
    <source>
        <dbReference type="PROSITE" id="PS50097"/>
    </source>
</evidence>
<dbReference type="Proteomes" id="UP001620626">
    <property type="component" value="Unassembled WGS sequence"/>
</dbReference>
<name>A0ABD2LBE4_9BILA</name>
<keyword evidence="3" id="KW-1185">Reference proteome</keyword>
<evidence type="ECO:0000313" key="2">
    <source>
        <dbReference type="EMBL" id="KAL3112545.1"/>
    </source>
</evidence>
<dbReference type="PROSITE" id="PS50097">
    <property type="entry name" value="BTB"/>
    <property type="match status" value="1"/>
</dbReference>
<dbReference type="SUPFAM" id="SSF54695">
    <property type="entry name" value="POZ domain"/>
    <property type="match status" value="1"/>
</dbReference>
<comment type="caution">
    <text evidence="2">The sequence shown here is derived from an EMBL/GenBank/DDBJ whole genome shotgun (WGS) entry which is preliminary data.</text>
</comment>
<accession>A0ABD2LBE4</accession>
<sequence length="151" mass="16792">MSKAATKWVMMMLSSGKYSDVKFLVGDGDEKEVFLAHQMVLMNSSDVFEAMFSFDSNNAKAANVSANCPVVEIPDVEAAAFKVMLNFIYADDLSELNGDNAMAVLYAAKKYIIPGLVDPCLQVPISELRNVFFAYAQTRLFYLEVEALNYK</sequence>
<feature type="domain" description="BTB" evidence="1">
    <location>
        <begin position="19"/>
        <end position="97"/>
    </location>
</feature>
<organism evidence="2 3">
    <name type="scientific">Heterodera trifolii</name>
    <dbReference type="NCBI Taxonomy" id="157864"/>
    <lineage>
        <taxon>Eukaryota</taxon>
        <taxon>Metazoa</taxon>
        <taxon>Ecdysozoa</taxon>
        <taxon>Nematoda</taxon>
        <taxon>Chromadorea</taxon>
        <taxon>Rhabditida</taxon>
        <taxon>Tylenchina</taxon>
        <taxon>Tylenchomorpha</taxon>
        <taxon>Tylenchoidea</taxon>
        <taxon>Heteroderidae</taxon>
        <taxon>Heteroderinae</taxon>
        <taxon>Heterodera</taxon>
    </lineage>
</organism>
<dbReference type="PANTHER" id="PTHR45774">
    <property type="entry name" value="BTB/POZ DOMAIN-CONTAINING"/>
    <property type="match status" value="1"/>
</dbReference>
<dbReference type="InterPro" id="IPR000210">
    <property type="entry name" value="BTB/POZ_dom"/>
</dbReference>
<reference evidence="2 3" key="1">
    <citation type="submission" date="2024-10" db="EMBL/GenBank/DDBJ databases">
        <authorList>
            <person name="Kim D."/>
        </authorList>
    </citation>
    <scope>NUCLEOTIDE SEQUENCE [LARGE SCALE GENOMIC DNA]</scope>
    <source>
        <strain evidence="2">BH-2024</strain>
    </source>
</reference>
<dbReference type="InterPro" id="IPR011333">
    <property type="entry name" value="SKP1/BTB/POZ_sf"/>
</dbReference>